<dbReference type="CDD" id="cd06261">
    <property type="entry name" value="TM_PBP2"/>
    <property type="match status" value="1"/>
</dbReference>
<name>A0A412Z680_9FIRM</name>
<comment type="similarity">
    <text evidence="7">Belongs to the binding-protein-dependent transport system permease family.</text>
</comment>
<gene>
    <name evidence="9" type="ORF">DWW02_14390</name>
</gene>
<dbReference type="InterPro" id="IPR000515">
    <property type="entry name" value="MetI-like"/>
</dbReference>
<evidence type="ECO:0000256" key="4">
    <source>
        <dbReference type="ARBA" id="ARBA00022692"/>
    </source>
</evidence>
<feature type="transmembrane region" description="Helical" evidence="7">
    <location>
        <begin position="247"/>
        <end position="265"/>
    </location>
</feature>
<evidence type="ECO:0000256" key="5">
    <source>
        <dbReference type="ARBA" id="ARBA00022989"/>
    </source>
</evidence>
<dbReference type="Gene3D" id="1.10.3720.10">
    <property type="entry name" value="MetI-like"/>
    <property type="match status" value="1"/>
</dbReference>
<keyword evidence="4 7" id="KW-0812">Transmembrane</keyword>
<dbReference type="PANTHER" id="PTHR32243:SF18">
    <property type="entry name" value="INNER MEMBRANE ABC TRANSPORTER PERMEASE PROTEIN YCJP"/>
    <property type="match status" value="1"/>
</dbReference>
<evidence type="ECO:0000256" key="6">
    <source>
        <dbReference type="ARBA" id="ARBA00023136"/>
    </source>
</evidence>
<dbReference type="InterPro" id="IPR035906">
    <property type="entry name" value="MetI-like_sf"/>
</dbReference>
<keyword evidence="6 7" id="KW-0472">Membrane</keyword>
<evidence type="ECO:0000313" key="9">
    <source>
        <dbReference type="EMBL" id="RGV75486.1"/>
    </source>
</evidence>
<evidence type="ECO:0000256" key="3">
    <source>
        <dbReference type="ARBA" id="ARBA00022475"/>
    </source>
</evidence>
<organism evidence="9 10">
    <name type="scientific">Enterocloster bolteae</name>
    <dbReference type="NCBI Taxonomy" id="208479"/>
    <lineage>
        <taxon>Bacteria</taxon>
        <taxon>Bacillati</taxon>
        <taxon>Bacillota</taxon>
        <taxon>Clostridia</taxon>
        <taxon>Lachnospirales</taxon>
        <taxon>Lachnospiraceae</taxon>
        <taxon>Enterocloster</taxon>
    </lineage>
</organism>
<dbReference type="RefSeq" id="WP_118018805.1">
    <property type="nucleotide sequence ID" value="NZ_CAUHGS010000004.1"/>
</dbReference>
<keyword evidence="3" id="KW-1003">Cell membrane</keyword>
<sequence>MKDRKRMEGRRKAALTAAGILVTCVFLFPLYWMVATSLRLPGESFSNPSFFPSRIVFDSYILKNEHGISLFTYLKNSVVVSFGATALTLVLGVPASYGLARFKSRMISVLLFIFLVAQMLPSSLILTPLFVNFNKLGLINNHLGVILSDATITIPFVVIILRTYFKDIPKELEEAAIIDGCGPLGTFIRIMVPISYPGIVTATSMALFMSWGDMVFSLTFLNQEKLKTLPLILYKAMGELGVRWEILMAYSTVVVLPIVIVFICLQKYIVSGLTAGSVKG</sequence>
<keyword evidence="2 7" id="KW-0813">Transport</keyword>
<feature type="transmembrane region" description="Helical" evidence="7">
    <location>
        <begin position="78"/>
        <end position="97"/>
    </location>
</feature>
<comment type="caution">
    <text evidence="9">The sequence shown here is derived from an EMBL/GenBank/DDBJ whole genome shotgun (WGS) entry which is preliminary data.</text>
</comment>
<feature type="transmembrane region" description="Helical" evidence="7">
    <location>
        <begin position="143"/>
        <end position="165"/>
    </location>
</feature>
<comment type="subcellular location">
    <subcellularLocation>
        <location evidence="1 7">Cell membrane</location>
        <topology evidence="1 7">Multi-pass membrane protein</topology>
    </subcellularLocation>
</comment>
<accession>A0A412Z680</accession>
<evidence type="ECO:0000256" key="7">
    <source>
        <dbReference type="RuleBase" id="RU363032"/>
    </source>
</evidence>
<dbReference type="PROSITE" id="PS50928">
    <property type="entry name" value="ABC_TM1"/>
    <property type="match status" value="1"/>
</dbReference>
<reference evidence="9 10" key="1">
    <citation type="submission" date="2018-08" db="EMBL/GenBank/DDBJ databases">
        <title>A genome reference for cultivated species of the human gut microbiota.</title>
        <authorList>
            <person name="Zou Y."/>
            <person name="Xue W."/>
            <person name="Luo G."/>
        </authorList>
    </citation>
    <scope>NUCLEOTIDE SEQUENCE [LARGE SCALE GENOMIC DNA]</scope>
    <source>
        <strain evidence="9 10">AF14-18</strain>
    </source>
</reference>
<feature type="transmembrane region" description="Helical" evidence="7">
    <location>
        <begin position="186"/>
        <end position="211"/>
    </location>
</feature>
<evidence type="ECO:0000256" key="2">
    <source>
        <dbReference type="ARBA" id="ARBA00022448"/>
    </source>
</evidence>
<dbReference type="PANTHER" id="PTHR32243">
    <property type="entry name" value="MALTOSE TRANSPORT SYSTEM PERMEASE-RELATED"/>
    <property type="match status" value="1"/>
</dbReference>
<dbReference type="SUPFAM" id="SSF161098">
    <property type="entry name" value="MetI-like"/>
    <property type="match status" value="1"/>
</dbReference>
<evidence type="ECO:0000313" key="10">
    <source>
        <dbReference type="Proteomes" id="UP000284543"/>
    </source>
</evidence>
<dbReference type="AlphaFoldDB" id="A0A412Z680"/>
<dbReference type="GO" id="GO:0055085">
    <property type="term" value="P:transmembrane transport"/>
    <property type="evidence" value="ECO:0007669"/>
    <property type="project" value="InterPro"/>
</dbReference>
<feature type="domain" description="ABC transmembrane type-1" evidence="8">
    <location>
        <begin position="74"/>
        <end position="265"/>
    </location>
</feature>
<dbReference type="Pfam" id="PF00528">
    <property type="entry name" value="BPD_transp_1"/>
    <property type="match status" value="1"/>
</dbReference>
<feature type="transmembrane region" description="Helical" evidence="7">
    <location>
        <begin position="109"/>
        <end position="131"/>
    </location>
</feature>
<keyword evidence="5 7" id="KW-1133">Transmembrane helix</keyword>
<proteinExistence type="inferred from homology"/>
<protein>
    <submittedName>
        <fullName evidence="9">Carbohydrate ABC transporter permease</fullName>
    </submittedName>
</protein>
<dbReference type="Proteomes" id="UP000284543">
    <property type="component" value="Unassembled WGS sequence"/>
</dbReference>
<evidence type="ECO:0000256" key="1">
    <source>
        <dbReference type="ARBA" id="ARBA00004651"/>
    </source>
</evidence>
<dbReference type="InterPro" id="IPR050901">
    <property type="entry name" value="BP-dep_ABC_trans_perm"/>
</dbReference>
<evidence type="ECO:0000259" key="8">
    <source>
        <dbReference type="PROSITE" id="PS50928"/>
    </source>
</evidence>
<dbReference type="GO" id="GO:0005886">
    <property type="term" value="C:plasma membrane"/>
    <property type="evidence" value="ECO:0007669"/>
    <property type="project" value="UniProtKB-SubCell"/>
</dbReference>
<dbReference type="EMBL" id="QRZM01000005">
    <property type="protein sequence ID" value="RGV75486.1"/>
    <property type="molecule type" value="Genomic_DNA"/>
</dbReference>
<feature type="transmembrane region" description="Helical" evidence="7">
    <location>
        <begin position="12"/>
        <end position="34"/>
    </location>
</feature>